<comment type="pathway">
    <text evidence="5 14">Cofactor biosynthesis; adenosylcobalamin biosynthesis; adenosylcobalamin from cob(II)yrinate a,c-diamide: step 6/7.</text>
</comment>
<dbReference type="PANTHER" id="PTHR34848:SF1">
    <property type="entry name" value="BIFUNCTIONAL ADENOSYLCOBALAMIN BIOSYNTHESIS PROTEIN COBU"/>
    <property type="match status" value="1"/>
</dbReference>
<evidence type="ECO:0000256" key="9">
    <source>
        <dbReference type="ARBA" id="ARBA00022679"/>
    </source>
</evidence>
<keyword evidence="15" id="KW-0548">Nucleotidyltransferase</keyword>
<evidence type="ECO:0000256" key="8">
    <source>
        <dbReference type="ARBA" id="ARBA00022573"/>
    </source>
</evidence>
<comment type="catalytic activity">
    <reaction evidence="2 14">
        <text>adenosylcob(III)inamide phosphate + GTP + H(+) = adenosylcob(III)inamide-GDP + diphosphate</text>
        <dbReference type="Rhea" id="RHEA:22712"/>
        <dbReference type="ChEBI" id="CHEBI:15378"/>
        <dbReference type="ChEBI" id="CHEBI:33019"/>
        <dbReference type="ChEBI" id="CHEBI:37565"/>
        <dbReference type="ChEBI" id="CHEBI:58502"/>
        <dbReference type="ChEBI" id="CHEBI:60487"/>
        <dbReference type="EC" id="2.7.7.62"/>
    </reaction>
</comment>
<evidence type="ECO:0000256" key="4">
    <source>
        <dbReference type="ARBA" id="ARBA00003889"/>
    </source>
</evidence>
<evidence type="ECO:0000313" key="16">
    <source>
        <dbReference type="Proteomes" id="UP001626536"/>
    </source>
</evidence>
<reference evidence="15 16" key="1">
    <citation type="submission" date="2023-10" db="EMBL/GenBank/DDBJ databases">
        <title>Novel methanotroph of the genus Methylocapsa from a subarctic wetland.</title>
        <authorList>
            <person name="Belova S.E."/>
            <person name="Oshkin I.Y."/>
            <person name="Miroshnikov K."/>
            <person name="Dedysh S.N."/>
        </authorList>
    </citation>
    <scope>NUCLEOTIDE SEQUENCE [LARGE SCALE GENOMIC DNA]</scope>
    <source>
        <strain evidence="15 16">RX1</strain>
    </source>
</reference>
<evidence type="ECO:0000256" key="10">
    <source>
        <dbReference type="ARBA" id="ARBA00022741"/>
    </source>
</evidence>
<evidence type="ECO:0000256" key="11">
    <source>
        <dbReference type="ARBA" id="ARBA00022777"/>
    </source>
</evidence>
<evidence type="ECO:0000256" key="3">
    <source>
        <dbReference type="ARBA" id="ARBA00001522"/>
    </source>
</evidence>
<dbReference type="InterPro" id="IPR027417">
    <property type="entry name" value="P-loop_NTPase"/>
</dbReference>
<keyword evidence="11 14" id="KW-0418">Kinase</keyword>
<proteinExistence type="inferred from homology"/>
<dbReference type="EC" id="2.7.1.156" evidence="14"/>
<dbReference type="Gene3D" id="3.40.50.300">
    <property type="entry name" value="P-loop containing nucleotide triphosphate hydrolases"/>
    <property type="match status" value="1"/>
</dbReference>
<sequence>MQDPAARQRSLLVLGGARSGKSRYAQRLAEASGRLPVLIATAQAHDEEMAQRIARHAADRSPKWALVEEPAALAAALRREAREDRIVVVDCATLWLSNLLLQGDDLSAATEELAQNIGELAGPVIFVSNEVGLGIVPENAIARAFRDAQGWLNQALAESCDAVVLVSAGLPLRLKPANEPKLEF</sequence>
<name>A0ABZ0HVK7_9HYPH</name>
<keyword evidence="8 14" id="KW-0169">Cobalamin biosynthesis</keyword>
<evidence type="ECO:0000313" key="15">
    <source>
        <dbReference type="EMBL" id="WOJ91258.1"/>
    </source>
</evidence>
<dbReference type="Pfam" id="PF02283">
    <property type="entry name" value="CobU"/>
    <property type="match status" value="1"/>
</dbReference>
<keyword evidence="16" id="KW-1185">Reference proteome</keyword>
<evidence type="ECO:0000256" key="2">
    <source>
        <dbReference type="ARBA" id="ARBA00000711"/>
    </source>
</evidence>
<dbReference type="EC" id="2.7.7.62" evidence="14"/>
<gene>
    <name evidence="15" type="primary">cobU</name>
    <name evidence="15" type="ORF">RZS28_08345</name>
</gene>
<protein>
    <recommendedName>
        <fullName evidence="14">Bifunctional adenosylcobalamin biosynthesis protein</fullName>
        <ecNumber evidence="14">2.7.1.156</ecNumber>
        <ecNumber evidence="14">2.7.7.62</ecNumber>
    </recommendedName>
</protein>
<keyword evidence="13 14" id="KW-0342">GTP-binding</keyword>
<dbReference type="GO" id="GO:0043752">
    <property type="term" value="F:adenosylcobinamide kinase activity"/>
    <property type="evidence" value="ECO:0007669"/>
    <property type="project" value="UniProtKB-EC"/>
</dbReference>
<comment type="catalytic activity">
    <reaction evidence="3">
        <text>adenosylcob(III)inamide + GTP = adenosylcob(III)inamide phosphate + GDP + H(+)</text>
        <dbReference type="Rhea" id="RHEA:15765"/>
        <dbReference type="ChEBI" id="CHEBI:2480"/>
        <dbReference type="ChEBI" id="CHEBI:15378"/>
        <dbReference type="ChEBI" id="CHEBI:37565"/>
        <dbReference type="ChEBI" id="CHEBI:58189"/>
        <dbReference type="ChEBI" id="CHEBI:58502"/>
        <dbReference type="EC" id="2.7.1.156"/>
    </reaction>
</comment>
<keyword evidence="12 14" id="KW-0067">ATP-binding</keyword>
<dbReference type="GO" id="GO:0008820">
    <property type="term" value="F:cobinamide phosphate guanylyltransferase activity"/>
    <property type="evidence" value="ECO:0007669"/>
    <property type="project" value="UniProtKB-EC"/>
</dbReference>
<evidence type="ECO:0000256" key="14">
    <source>
        <dbReference type="PIRNR" id="PIRNR006135"/>
    </source>
</evidence>
<dbReference type="RefSeq" id="WP_407340852.1">
    <property type="nucleotide sequence ID" value="NZ_CP136862.1"/>
</dbReference>
<evidence type="ECO:0000256" key="12">
    <source>
        <dbReference type="ARBA" id="ARBA00022840"/>
    </source>
</evidence>
<keyword evidence="10 14" id="KW-0547">Nucleotide-binding</keyword>
<comment type="pathway">
    <text evidence="6 14">Cofactor biosynthesis; adenosylcobalamin biosynthesis; adenosylcobalamin from cob(II)yrinate a,c-diamide: step 5/7.</text>
</comment>
<evidence type="ECO:0000256" key="1">
    <source>
        <dbReference type="ARBA" id="ARBA00000312"/>
    </source>
</evidence>
<dbReference type="Proteomes" id="UP001626536">
    <property type="component" value="Chromosome"/>
</dbReference>
<dbReference type="PANTHER" id="PTHR34848">
    <property type="match status" value="1"/>
</dbReference>
<keyword evidence="9 14" id="KW-0808">Transferase</keyword>
<dbReference type="CDD" id="cd00544">
    <property type="entry name" value="CobU"/>
    <property type="match status" value="1"/>
</dbReference>
<evidence type="ECO:0000256" key="7">
    <source>
        <dbReference type="ARBA" id="ARBA00007490"/>
    </source>
</evidence>
<dbReference type="SUPFAM" id="SSF52540">
    <property type="entry name" value="P-loop containing nucleoside triphosphate hydrolases"/>
    <property type="match status" value="1"/>
</dbReference>
<organism evidence="15 16">
    <name type="scientific">Methylocapsa polymorpha</name>
    <dbReference type="NCBI Taxonomy" id="3080828"/>
    <lineage>
        <taxon>Bacteria</taxon>
        <taxon>Pseudomonadati</taxon>
        <taxon>Pseudomonadota</taxon>
        <taxon>Alphaproteobacteria</taxon>
        <taxon>Hyphomicrobiales</taxon>
        <taxon>Beijerinckiaceae</taxon>
        <taxon>Methylocapsa</taxon>
    </lineage>
</organism>
<comment type="similarity">
    <text evidence="7 14">Belongs to the CobU/CobP family.</text>
</comment>
<dbReference type="EMBL" id="CP136862">
    <property type="protein sequence ID" value="WOJ91258.1"/>
    <property type="molecule type" value="Genomic_DNA"/>
</dbReference>
<comment type="function">
    <text evidence="4 14">Catalyzes ATP-dependent phosphorylation of adenosylcobinamide and addition of GMP to adenosylcobinamide phosphate.</text>
</comment>
<accession>A0ABZ0HVK7</accession>
<comment type="catalytic activity">
    <reaction evidence="1 14">
        <text>adenosylcob(III)inamide + ATP = adenosylcob(III)inamide phosphate + ADP + H(+)</text>
        <dbReference type="Rhea" id="RHEA:15769"/>
        <dbReference type="ChEBI" id="CHEBI:2480"/>
        <dbReference type="ChEBI" id="CHEBI:15378"/>
        <dbReference type="ChEBI" id="CHEBI:30616"/>
        <dbReference type="ChEBI" id="CHEBI:58502"/>
        <dbReference type="ChEBI" id="CHEBI:456216"/>
        <dbReference type="EC" id="2.7.1.156"/>
    </reaction>
</comment>
<evidence type="ECO:0000256" key="6">
    <source>
        <dbReference type="ARBA" id="ARBA00005159"/>
    </source>
</evidence>
<evidence type="ECO:0000256" key="13">
    <source>
        <dbReference type="ARBA" id="ARBA00023134"/>
    </source>
</evidence>
<dbReference type="NCBIfam" id="NF004469">
    <property type="entry name" value="PRK05800.1"/>
    <property type="match status" value="1"/>
</dbReference>
<evidence type="ECO:0000256" key="5">
    <source>
        <dbReference type="ARBA" id="ARBA00004692"/>
    </source>
</evidence>
<dbReference type="PIRSF" id="PIRSF006135">
    <property type="entry name" value="CobU"/>
    <property type="match status" value="1"/>
</dbReference>
<dbReference type="InterPro" id="IPR003203">
    <property type="entry name" value="CobU/CobP"/>
</dbReference>